<comment type="caution">
    <text evidence="2">The sequence shown here is derived from an EMBL/GenBank/DDBJ whole genome shotgun (WGS) entry which is preliminary data.</text>
</comment>
<organism evidence="2 3">
    <name type="scientific">Saccharopolyspora rhizosphaerae</name>
    <dbReference type="NCBI Taxonomy" id="2492662"/>
    <lineage>
        <taxon>Bacteria</taxon>
        <taxon>Bacillati</taxon>
        <taxon>Actinomycetota</taxon>
        <taxon>Actinomycetes</taxon>
        <taxon>Pseudonocardiales</taxon>
        <taxon>Pseudonocardiaceae</taxon>
        <taxon>Saccharopolyspora</taxon>
    </lineage>
</organism>
<name>A0A426JPH6_9PSEU</name>
<dbReference type="AlphaFoldDB" id="A0A426JPH6"/>
<dbReference type="RefSeq" id="WP_125091693.1">
    <property type="nucleotide sequence ID" value="NZ_RSAA01000016.1"/>
</dbReference>
<dbReference type="InterPro" id="IPR000182">
    <property type="entry name" value="GNAT_dom"/>
</dbReference>
<feature type="domain" description="N-acetyltransferase" evidence="1">
    <location>
        <begin position="5"/>
        <end position="151"/>
    </location>
</feature>
<dbReference type="PROSITE" id="PS51186">
    <property type="entry name" value="GNAT"/>
    <property type="match status" value="1"/>
</dbReference>
<gene>
    <name evidence="2" type="ORF">EIL87_17885</name>
</gene>
<reference evidence="2 3" key="1">
    <citation type="submission" date="2018-11" db="EMBL/GenBank/DDBJ databases">
        <title>Saccharopolyspora rhizosphaerae sp. nov., an actinomycete isolated from rhizosphere soil in Thailand.</title>
        <authorList>
            <person name="Intra B."/>
            <person name="Euanorasetr J."/>
            <person name="Take A."/>
            <person name="Inahashi Y."/>
            <person name="Mori M."/>
            <person name="Panbangred W."/>
            <person name="Matsumoto A."/>
        </authorList>
    </citation>
    <scope>NUCLEOTIDE SEQUENCE [LARGE SCALE GENOMIC DNA]</scope>
    <source>
        <strain evidence="2 3">H219</strain>
    </source>
</reference>
<evidence type="ECO:0000259" key="1">
    <source>
        <dbReference type="PROSITE" id="PS51186"/>
    </source>
</evidence>
<dbReference type="EMBL" id="RSAA01000016">
    <property type="protein sequence ID" value="RRO15133.1"/>
    <property type="molecule type" value="Genomic_DNA"/>
</dbReference>
<dbReference type="CDD" id="cd04301">
    <property type="entry name" value="NAT_SF"/>
    <property type="match status" value="1"/>
</dbReference>
<dbReference type="Pfam" id="PF00583">
    <property type="entry name" value="Acetyltransf_1"/>
    <property type="match status" value="1"/>
</dbReference>
<evidence type="ECO:0000313" key="3">
    <source>
        <dbReference type="Proteomes" id="UP000274515"/>
    </source>
</evidence>
<dbReference type="Proteomes" id="UP000274515">
    <property type="component" value="Unassembled WGS sequence"/>
</dbReference>
<keyword evidence="3" id="KW-1185">Reference proteome</keyword>
<dbReference type="InterPro" id="IPR017255">
    <property type="entry name" value="AcTrfase_GNAT_prd"/>
</dbReference>
<protein>
    <submittedName>
        <fullName evidence="2">GNAT family N-acetyltransferase</fullName>
    </submittedName>
</protein>
<dbReference type="OrthoDB" id="8593648at2"/>
<dbReference type="GO" id="GO:0016747">
    <property type="term" value="F:acyltransferase activity, transferring groups other than amino-acyl groups"/>
    <property type="evidence" value="ECO:0007669"/>
    <property type="project" value="InterPro"/>
</dbReference>
<evidence type="ECO:0000313" key="2">
    <source>
        <dbReference type="EMBL" id="RRO15133.1"/>
    </source>
</evidence>
<dbReference type="PIRSF" id="PIRSF037663">
    <property type="entry name" value="Acetyltransf_GNAT_prd"/>
    <property type="match status" value="1"/>
</dbReference>
<dbReference type="Gene3D" id="3.40.630.30">
    <property type="match status" value="1"/>
</dbReference>
<dbReference type="SUPFAM" id="SSF55729">
    <property type="entry name" value="Acyl-CoA N-acyltransferases (Nat)"/>
    <property type="match status" value="1"/>
</dbReference>
<accession>A0A426JPH6</accession>
<proteinExistence type="predicted"/>
<sequence>MGDHAQLRRAEPSDYDRIIDVVDDWWGRPVRSVLPRLFLDHFHRTSFVAEDRGELTGFLIGFLSGSDDESAYVHFAGVAPRARGGGLARRLYEHFFDLVGGAGRVRVRAITTPHNHGSIAFHRALGFAVRGPIPDHNGPGADRVLFSREVRAT</sequence>
<keyword evidence="2" id="KW-0808">Transferase</keyword>
<dbReference type="InterPro" id="IPR016181">
    <property type="entry name" value="Acyl_CoA_acyltransferase"/>
</dbReference>